<name>A0A5E4N7G9_9HEMI</name>
<dbReference type="Gene3D" id="3.30.70.330">
    <property type="match status" value="2"/>
</dbReference>
<evidence type="ECO:0000313" key="4">
    <source>
        <dbReference type="EMBL" id="VVC39538.1"/>
    </source>
</evidence>
<gene>
    <name evidence="4" type="ORF">CINCED_3A007491</name>
</gene>
<dbReference type="InterPro" id="IPR000504">
    <property type="entry name" value="RRM_dom"/>
</dbReference>
<dbReference type="PROSITE" id="PS50102">
    <property type="entry name" value="RRM"/>
    <property type="match status" value="2"/>
</dbReference>
<proteinExistence type="predicted"/>
<dbReference type="Pfam" id="PF00076">
    <property type="entry name" value="RRM_1"/>
    <property type="match status" value="2"/>
</dbReference>
<reference evidence="4 5" key="1">
    <citation type="submission" date="2019-08" db="EMBL/GenBank/DDBJ databases">
        <authorList>
            <person name="Alioto T."/>
            <person name="Alioto T."/>
            <person name="Gomez Garrido J."/>
        </authorList>
    </citation>
    <scope>NUCLEOTIDE SEQUENCE [LARGE SCALE GENOMIC DNA]</scope>
</reference>
<keyword evidence="5" id="KW-1185">Reference proteome</keyword>
<dbReference type="AlphaFoldDB" id="A0A5E4N7G9"/>
<dbReference type="SMART" id="SM00360">
    <property type="entry name" value="RRM"/>
    <property type="match status" value="2"/>
</dbReference>
<dbReference type="EMBL" id="CABPRJ010001896">
    <property type="protein sequence ID" value="VVC39538.1"/>
    <property type="molecule type" value="Genomic_DNA"/>
</dbReference>
<evidence type="ECO:0000256" key="1">
    <source>
        <dbReference type="ARBA" id="ARBA00022884"/>
    </source>
</evidence>
<feature type="domain" description="RRM" evidence="3">
    <location>
        <begin position="14"/>
        <end position="86"/>
    </location>
</feature>
<dbReference type="SUPFAM" id="SSF54928">
    <property type="entry name" value="RNA-binding domain, RBD"/>
    <property type="match status" value="1"/>
</dbReference>
<sequence length="355" mass="40464">MPRNRELSIRNSGHELYVRQYGGTLSEEVLTKVFGRYGTVKRVKNLRNHSFVQFTRRKDAQSAMEALDGATDVVTGVSINVLRAKSRVTQQHRERMPRNRELRMRKSVHELYVRQYGGTLSEEVLTKVFGRYGTVKRVKNLRNHSFVQFARREDAQSAMEALDGATDVVTGVSITVLWAKSRVTQQHRERLSRNREWRMRQVAGGRSSYTADVQETMKSSDTVPTTFWTVLDPDVKHELCCCGFSGQGLDCQFQKQSDAPPQSRYLLYCKPGAPNTTICCDVNESYDHALRRVRAGDLYESGEEIRPLVFNTLGFDDRRGDRGDYEAAVRSCIDVDSIILKFFYNSVCGGTTTDK</sequence>
<organism evidence="4 5">
    <name type="scientific">Cinara cedri</name>
    <dbReference type="NCBI Taxonomy" id="506608"/>
    <lineage>
        <taxon>Eukaryota</taxon>
        <taxon>Metazoa</taxon>
        <taxon>Ecdysozoa</taxon>
        <taxon>Arthropoda</taxon>
        <taxon>Hexapoda</taxon>
        <taxon>Insecta</taxon>
        <taxon>Pterygota</taxon>
        <taxon>Neoptera</taxon>
        <taxon>Paraneoptera</taxon>
        <taxon>Hemiptera</taxon>
        <taxon>Sternorrhyncha</taxon>
        <taxon>Aphidomorpha</taxon>
        <taxon>Aphidoidea</taxon>
        <taxon>Aphididae</taxon>
        <taxon>Lachninae</taxon>
        <taxon>Cinara</taxon>
    </lineage>
</organism>
<dbReference type="InterPro" id="IPR012677">
    <property type="entry name" value="Nucleotide-bd_a/b_plait_sf"/>
</dbReference>
<feature type="domain" description="RRM" evidence="3">
    <location>
        <begin position="109"/>
        <end position="181"/>
    </location>
</feature>
<keyword evidence="1 2" id="KW-0694">RNA-binding</keyword>
<accession>A0A5E4N7G9</accession>
<dbReference type="GO" id="GO:0003723">
    <property type="term" value="F:RNA binding"/>
    <property type="evidence" value="ECO:0007669"/>
    <property type="project" value="UniProtKB-UniRule"/>
</dbReference>
<protein>
    <submittedName>
        <fullName evidence="4">RNA recognition motif domain</fullName>
    </submittedName>
</protein>
<dbReference type="Proteomes" id="UP000325440">
    <property type="component" value="Unassembled WGS sequence"/>
</dbReference>
<evidence type="ECO:0000313" key="5">
    <source>
        <dbReference type="Proteomes" id="UP000325440"/>
    </source>
</evidence>
<evidence type="ECO:0000256" key="2">
    <source>
        <dbReference type="PROSITE-ProRule" id="PRU00176"/>
    </source>
</evidence>
<evidence type="ECO:0000259" key="3">
    <source>
        <dbReference type="PROSITE" id="PS50102"/>
    </source>
</evidence>
<dbReference type="OrthoDB" id="5970at2759"/>
<dbReference type="InterPro" id="IPR035979">
    <property type="entry name" value="RBD_domain_sf"/>
</dbReference>
<dbReference type="PANTHER" id="PTHR21245">
    <property type="entry name" value="HETEROGENEOUS NUCLEAR RIBONUCLEOPROTEIN"/>
    <property type="match status" value="1"/>
</dbReference>